<comment type="caution">
    <text evidence="7">The sequence shown here is derived from an EMBL/GenBank/DDBJ whole genome shotgun (WGS) entry which is preliminary data.</text>
</comment>
<evidence type="ECO:0000256" key="1">
    <source>
        <dbReference type="ARBA" id="ARBA00022598"/>
    </source>
</evidence>
<keyword evidence="2" id="KW-0479">Metal-binding</keyword>
<keyword evidence="5" id="KW-0460">Magnesium</keyword>
<keyword evidence="1" id="KW-0436">Ligase</keyword>
<organism evidence="7 8">
    <name type="scientific">Actinoplanes siamensis</name>
    <dbReference type="NCBI Taxonomy" id="1223317"/>
    <lineage>
        <taxon>Bacteria</taxon>
        <taxon>Bacillati</taxon>
        <taxon>Actinomycetota</taxon>
        <taxon>Actinomycetes</taxon>
        <taxon>Micromonosporales</taxon>
        <taxon>Micromonosporaceae</taxon>
        <taxon>Actinoplanes</taxon>
    </lineage>
</organism>
<dbReference type="RefSeq" id="WP_203676866.1">
    <property type="nucleotide sequence ID" value="NZ_BOMW01000006.1"/>
</dbReference>
<dbReference type="GO" id="GO:0005524">
    <property type="term" value="F:ATP binding"/>
    <property type="evidence" value="ECO:0007669"/>
    <property type="project" value="UniProtKB-KW"/>
</dbReference>
<evidence type="ECO:0000259" key="6">
    <source>
        <dbReference type="Pfam" id="PF03738"/>
    </source>
</evidence>
<dbReference type="SUPFAM" id="SSF56059">
    <property type="entry name" value="Glutathione synthetase ATP-binding domain-like"/>
    <property type="match status" value="1"/>
</dbReference>
<evidence type="ECO:0000256" key="3">
    <source>
        <dbReference type="ARBA" id="ARBA00022741"/>
    </source>
</evidence>
<dbReference type="InterPro" id="IPR005494">
    <property type="entry name" value="GSPS_pre-ATP-grasp-like_dom"/>
</dbReference>
<dbReference type="GO" id="GO:0016874">
    <property type="term" value="F:ligase activity"/>
    <property type="evidence" value="ECO:0007669"/>
    <property type="project" value="UniProtKB-KW"/>
</dbReference>
<dbReference type="Gene3D" id="3.30.1490.330">
    <property type="match status" value="1"/>
</dbReference>
<reference evidence="7" key="1">
    <citation type="submission" date="2021-01" db="EMBL/GenBank/DDBJ databases">
        <title>Whole genome shotgun sequence of Actinoplanes siamensis NBRC 109076.</title>
        <authorList>
            <person name="Komaki H."/>
            <person name="Tamura T."/>
        </authorList>
    </citation>
    <scope>NUCLEOTIDE SEQUENCE</scope>
    <source>
        <strain evidence="7">NBRC 109076</strain>
    </source>
</reference>
<evidence type="ECO:0000256" key="2">
    <source>
        <dbReference type="ARBA" id="ARBA00022723"/>
    </source>
</evidence>
<sequence length="493" mass="55360">MRRVPHGPVREGWRLTNFSLGLTYNDDVLPDGSMYSYWQEGPYYDFTAAEIEELETATATLYDMCLEAGDWMVEQCPRRTAEGRRKGFFASICTPEACFLSRIGIPEYTHEQIIRTWFDGDAETWTHHDKDPDMRTPMQTPDFSPTVYGRFDLWYNGTGSTPRLLEFNAQTPTSLVEAAVIQWHWMDQTGVSSHPWRQWNSIHDRLVGWEAADGEPANPGAWRRNIAKLREARPWLPEKPKIFFAYETSDTSGEDRMNVAYLMSTAEEAGFPVELIAMSQIGWDVAGDRVVFVPAPGRENEAQPIDVIFMLYPWEWFWHEEGGKAFFRNMADPSKRGTVWIEPPYKAALLGNKALLPVLWKLFGSDPERGKYLLPSYFAESSKAAGLTSYAKKPLWGREGGSVTLVRDGAPITDNPSEYGSDGRYVVQELCELPSFDGLEGTVHPVIGSWLIDGEPAGMGIREGIGVDGLVTKDNCNFLPHAVSDGVASGSQA</sequence>
<protein>
    <submittedName>
        <fullName evidence="7">Glutathionylspermidine synthase</fullName>
    </submittedName>
</protein>
<feature type="domain" description="Glutathionylspermidine synthase pre-ATP-grasp-like" evidence="6">
    <location>
        <begin position="144"/>
        <end position="483"/>
    </location>
</feature>
<evidence type="ECO:0000256" key="5">
    <source>
        <dbReference type="ARBA" id="ARBA00022842"/>
    </source>
</evidence>
<dbReference type="Pfam" id="PF03738">
    <property type="entry name" value="GSP_synth"/>
    <property type="match status" value="2"/>
</dbReference>
<name>A0A919N0X4_9ACTN</name>
<proteinExistence type="predicted"/>
<dbReference type="GO" id="GO:0046872">
    <property type="term" value="F:metal ion binding"/>
    <property type="evidence" value="ECO:0007669"/>
    <property type="project" value="UniProtKB-KW"/>
</dbReference>
<dbReference type="AlphaFoldDB" id="A0A919N0X4"/>
<keyword evidence="3" id="KW-0547">Nucleotide-binding</keyword>
<evidence type="ECO:0000313" key="8">
    <source>
        <dbReference type="Proteomes" id="UP000629619"/>
    </source>
</evidence>
<evidence type="ECO:0000313" key="7">
    <source>
        <dbReference type="EMBL" id="GIF03150.1"/>
    </source>
</evidence>
<evidence type="ECO:0000256" key="4">
    <source>
        <dbReference type="ARBA" id="ARBA00022840"/>
    </source>
</evidence>
<dbReference type="InterPro" id="IPR016185">
    <property type="entry name" value="PreATP-grasp_dom_sf"/>
</dbReference>
<feature type="domain" description="Glutathionylspermidine synthase pre-ATP-grasp-like" evidence="6">
    <location>
        <begin position="18"/>
        <end position="75"/>
    </location>
</feature>
<dbReference type="SUPFAM" id="SSF52440">
    <property type="entry name" value="PreATP-grasp domain"/>
    <property type="match status" value="1"/>
</dbReference>
<dbReference type="Proteomes" id="UP000629619">
    <property type="component" value="Unassembled WGS sequence"/>
</dbReference>
<keyword evidence="8" id="KW-1185">Reference proteome</keyword>
<keyword evidence="4" id="KW-0067">ATP-binding</keyword>
<dbReference type="EMBL" id="BOMW01000006">
    <property type="protein sequence ID" value="GIF03150.1"/>
    <property type="molecule type" value="Genomic_DNA"/>
</dbReference>
<gene>
    <name evidence="7" type="ORF">Asi03nite_06880</name>
</gene>
<accession>A0A919N0X4</accession>